<sequence>MGINILQGFFFTFFCILAPLVLIHAQEQSDFVNIDCGLSANTSYSDETTGLDCISDATFIDAGIATSIAPGEQCRKATTMAS</sequence>
<dbReference type="EMBL" id="EQ973801">
    <property type="protein sequence ID" value="EEF46323.1"/>
    <property type="molecule type" value="Genomic_DNA"/>
</dbReference>
<proteinExistence type="predicted"/>
<dbReference type="Proteomes" id="UP000008311">
    <property type="component" value="Unassembled WGS sequence"/>
</dbReference>
<reference evidence="9" key="1">
    <citation type="journal article" date="2010" name="Nat. Biotechnol.">
        <title>Draft genome sequence of the oilseed species Ricinus communis.</title>
        <authorList>
            <person name="Chan A.P."/>
            <person name="Crabtree J."/>
            <person name="Zhao Q."/>
            <person name="Lorenzi H."/>
            <person name="Orvis J."/>
            <person name="Puiu D."/>
            <person name="Melake-Berhan A."/>
            <person name="Jones K.M."/>
            <person name="Redman J."/>
            <person name="Chen G."/>
            <person name="Cahoon E.B."/>
            <person name="Gedil M."/>
            <person name="Stanke M."/>
            <person name="Haas B.J."/>
            <person name="Wortman J.R."/>
            <person name="Fraser-Liggett C.M."/>
            <person name="Ravel J."/>
            <person name="Rabinowicz P.D."/>
        </authorList>
    </citation>
    <scope>NUCLEOTIDE SEQUENCE [LARGE SCALE GENOMIC DNA]</scope>
    <source>
        <strain evidence="9">cv. Hale</strain>
    </source>
</reference>
<accession>B9RQ84</accession>
<keyword evidence="2" id="KW-0812">Transmembrane</keyword>
<organism evidence="8 9">
    <name type="scientific">Ricinus communis</name>
    <name type="common">Castor bean</name>
    <dbReference type="NCBI Taxonomy" id="3988"/>
    <lineage>
        <taxon>Eukaryota</taxon>
        <taxon>Viridiplantae</taxon>
        <taxon>Streptophyta</taxon>
        <taxon>Embryophyta</taxon>
        <taxon>Tracheophyta</taxon>
        <taxon>Spermatophyta</taxon>
        <taxon>Magnoliopsida</taxon>
        <taxon>eudicotyledons</taxon>
        <taxon>Gunneridae</taxon>
        <taxon>Pentapetalae</taxon>
        <taxon>rosids</taxon>
        <taxon>fabids</taxon>
        <taxon>Malpighiales</taxon>
        <taxon>Euphorbiaceae</taxon>
        <taxon>Acalyphoideae</taxon>
        <taxon>Acalypheae</taxon>
        <taxon>Ricinus</taxon>
    </lineage>
</organism>
<evidence type="ECO:0000256" key="3">
    <source>
        <dbReference type="ARBA" id="ARBA00022729"/>
    </source>
</evidence>
<evidence type="ECO:0000256" key="4">
    <source>
        <dbReference type="ARBA" id="ARBA00022989"/>
    </source>
</evidence>
<evidence type="ECO:0000256" key="5">
    <source>
        <dbReference type="ARBA" id="ARBA00023136"/>
    </source>
</evidence>
<keyword evidence="3 6" id="KW-0732">Signal</keyword>
<keyword evidence="5" id="KW-0472">Membrane</keyword>
<dbReference type="Pfam" id="PF12819">
    <property type="entry name" value="Malectin_like"/>
    <property type="match status" value="1"/>
</dbReference>
<protein>
    <recommendedName>
        <fullName evidence="7">Malectin-like domain-containing protein</fullName>
    </recommendedName>
</protein>
<feature type="signal peptide" evidence="6">
    <location>
        <begin position="1"/>
        <end position="25"/>
    </location>
</feature>
<dbReference type="AlphaFoldDB" id="B9RQ84"/>
<dbReference type="InParanoid" id="B9RQ84"/>
<evidence type="ECO:0000256" key="2">
    <source>
        <dbReference type="ARBA" id="ARBA00022692"/>
    </source>
</evidence>
<evidence type="ECO:0000256" key="1">
    <source>
        <dbReference type="ARBA" id="ARBA00004167"/>
    </source>
</evidence>
<dbReference type="GO" id="GO:0016020">
    <property type="term" value="C:membrane"/>
    <property type="evidence" value="ECO:0007669"/>
    <property type="project" value="UniProtKB-SubCell"/>
</dbReference>
<evidence type="ECO:0000313" key="9">
    <source>
        <dbReference type="Proteomes" id="UP000008311"/>
    </source>
</evidence>
<evidence type="ECO:0000313" key="8">
    <source>
        <dbReference type="EMBL" id="EEF46323.1"/>
    </source>
</evidence>
<feature type="domain" description="Malectin-like" evidence="7">
    <location>
        <begin position="34"/>
        <end position="73"/>
    </location>
</feature>
<gene>
    <name evidence="8" type="ORF">RCOM_1486320</name>
</gene>
<evidence type="ECO:0000256" key="6">
    <source>
        <dbReference type="SAM" id="SignalP"/>
    </source>
</evidence>
<dbReference type="InterPro" id="IPR024788">
    <property type="entry name" value="Malectin-like_Carb-bd_dom"/>
</dbReference>
<feature type="chain" id="PRO_5002891201" description="Malectin-like domain-containing protein" evidence="6">
    <location>
        <begin position="26"/>
        <end position="82"/>
    </location>
</feature>
<keyword evidence="9" id="KW-1185">Reference proteome</keyword>
<name>B9RQ84_RICCO</name>
<comment type="subcellular location">
    <subcellularLocation>
        <location evidence="1">Membrane</location>
        <topology evidence="1">Single-pass membrane protein</topology>
    </subcellularLocation>
</comment>
<keyword evidence="4" id="KW-1133">Transmembrane helix</keyword>
<evidence type="ECO:0000259" key="7">
    <source>
        <dbReference type="Pfam" id="PF12819"/>
    </source>
</evidence>